<dbReference type="PANTHER" id="PTHR46336">
    <property type="entry name" value="OS02G0260700 PROTEIN"/>
    <property type="match status" value="1"/>
</dbReference>
<dbReference type="Proteomes" id="UP000054558">
    <property type="component" value="Unassembled WGS sequence"/>
</dbReference>
<evidence type="ECO:0000259" key="5">
    <source>
        <dbReference type="Pfam" id="PF07707"/>
    </source>
</evidence>
<dbReference type="Pfam" id="PF00651">
    <property type="entry name" value="BTB"/>
    <property type="match status" value="1"/>
</dbReference>
<evidence type="ECO:0000256" key="1">
    <source>
        <dbReference type="ARBA" id="ARBA00002668"/>
    </source>
</evidence>
<evidence type="ECO:0000256" key="2">
    <source>
        <dbReference type="ARBA" id="ARBA00004906"/>
    </source>
</evidence>
<keyword evidence="7" id="KW-1185">Reference proteome</keyword>
<evidence type="ECO:0008006" key="8">
    <source>
        <dbReference type="Google" id="ProtNLM"/>
    </source>
</evidence>
<reference evidence="6 7" key="1">
    <citation type="journal article" date="2014" name="Nat. Commun.">
        <title>Klebsormidium flaccidum genome reveals primary factors for plant terrestrial adaptation.</title>
        <authorList>
            <person name="Hori K."/>
            <person name="Maruyama F."/>
            <person name="Fujisawa T."/>
            <person name="Togashi T."/>
            <person name="Yamamoto N."/>
            <person name="Seo M."/>
            <person name="Sato S."/>
            <person name="Yamada T."/>
            <person name="Mori H."/>
            <person name="Tajima N."/>
            <person name="Moriyama T."/>
            <person name="Ikeuchi M."/>
            <person name="Watanabe M."/>
            <person name="Wada H."/>
            <person name="Kobayashi K."/>
            <person name="Saito M."/>
            <person name="Masuda T."/>
            <person name="Sasaki-Sekimoto Y."/>
            <person name="Mashiguchi K."/>
            <person name="Awai K."/>
            <person name="Shimojima M."/>
            <person name="Masuda S."/>
            <person name="Iwai M."/>
            <person name="Nobusawa T."/>
            <person name="Narise T."/>
            <person name="Kondo S."/>
            <person name="Saito H."/>
            <person name="Sato R."/>
            <person name="Murakawa M."/>
            <person name="Ihara Y."/>
            <person name="Oshima-Yamada Y."/>
            <person name="Ohtaka K."/>
            <person name="Satoh M."/>
            <person name="Sonobe K."/>
            <person name="Ishii M."/>
            <person name="Ohtani R."/>
            <person name="Kanamori-Sato M."/>
            <person name="Honoki R."/>
            <person name="Miyazaki D."/>
            <person name="Mochizuki H."/>
            <person name="Umetsu J."/>
            <person name="Higashi K."/>
            <person name="Shibata D."/>
            <person name="Kamiya Y."/>
            <person name="Sato N."/>
            <person name="Nakamura Y."/>
            <person name="Tabata S."/>
            <person name="Ida S."/>
            <person name="Kurokawa K."/>
            <person name="Ohta H."/>
        </authorList>
    </citation>
    <scope>NUCLEOTIDE SEQUENCE [LARGE SCALE GENOMIC DNA]</scope>
    <source>
        <strain evidence="6 7">NIES-2285</strain>
    </source>
</reference>
<accession>A0A1Y1HPA8</accession>
<dbReference type="InterPro" id="IPR000210">
    <property type="entry name" value="BTB/POZ_dom"/>
</dbReference>
<gene>
    <name evidence="6" type="ORF">KFL_000190295</name>
</gene>
<evidence type="ECO:0000256" key="3">
    <source>
        <dbReference type="SAM" id="Phobius"/>
    </source>
</evidence>
<keyword evidence="3" id="KW-0812">Transmembrane</keyword>
<dbReference type="AlphaFoldDB" id="A0A1Y1HPA8"/>
<comment type="function">
    <text evidence="1">May act as a substrate-specific adapter of an E3 ubiquitin-protein ligase complex (CUL3-RBX1-BTB) which mediates the ubiquitination and subsequent proteasomal degradation of target proteins.</text>
</comment>
<dbReference type="Pfam" id="PF07707">
    <property type="entry name" value="BACK"/>
    <property type="match status" value="1"/>
</dbReference>
<feature type="transmembrane region" description="Helical" evidence="3">
    <location>
        <begin position="418"/>
        <end position="440"/>
    </location>
</feature>
<feature type="transmembrane region" description="Helical" evidence="3">
    <location>
        <begin position="385"/>
        <end position="406"/>
    </location>
</feature>
<protein>
    <recommendedName>
        <fullName evidence="8">BTB domain-containing protein</fullName>
    </recommendedName>
</protein>
<comment type="pathway">
    <text evidence="2">Protein modification; protein ubiquitination.</text>
</comment>
<keyword evidence="3" id="KW-1133">Transmembrane helix</keyword>
<organism evidence="6 7">
    <name type="scientific">Klebsormidium nitens</name>
    <name type="common">Green alga</name>
    <name type="synonym">Ulothrix nitens</name>
    <dbReference type="NCBI Taxonomy" id="105231"/>
    <lineage>
        <taxon>Eukaryota</taxon>
        <taxon>Viridiplantae</taxon>
        <taxon>Streptophyta</taxon>
        <taxon>Klebsormidiophyceae</taxon>
        <taxon>Klebsormidiales</taxon>
        <taxon>Klebsormidiaceae</taxon>
        <taxon>Klebsormidium</taxon>
    </lineage>
</organism>
<dbReference type="Gene3D" id="3.30.710.10">
    <property type="entry name" value="Potassium Channel Kv1.1, Chain A"/>
    <property type="match status" value="1"/>
</dbReference>
<keyword evidence="3" id="KW-0472">Membrane</keyword>
<dbReference type="SUPFAM" id="SSF54695">
    <property type="entry name" value="POZ domain"/>
    <property type="match status" value="1"/>
</dbReference>
<evidence type="ECO:0000259" key="4">
    <source>
        <dbReference type="Pfam" id="PF00651"/>
    </source>
</evidence>
<proteinExistence type="predicted"/>
<name>A0A1Y1HPA8_KLENI</name>
<evidence type="ECO:0000313" key="6">
    <source>
        <dbReference type="EMBL" id="GAQ78811.1"/>
    </source>
</evidence>
<dbReference type="OrthoDB" id="6359816at2759"/>
<evidence type="ECO:0000313" key="7">
    <source>
        <dbReference type="Proteomes" id="UP000054558"/>
    </source>
</evidence>
<dbReference type="InterPro" id="IPR011333">
    <property type="entry name" value="SKP1/BTB/POZ_sf"/>
</dbReference>
<feature type="domain" description="BACK" evidence="5">
    <location>
        <begin position="226"/>
        <end position="316"/>
    </location>
</feature>
<dbReference type="PANTHER" id="PTHR46336:SF3">
    <property type="entry name" value="BTB_POZ DOMAIN-CONTAINING PROTEIN POB1"/>
    <property type="match status" value="1"/>
</dbReference>
<sequence>MEAVDAQRLQQLGEVHSVEAGDTVHLTFGFRSDLTQYSDRVIRVHVVQEEASEEGELQRARCCRINSIDHAGSRTRPSSASVENEQFVDLEMQSGEGRAEGSSRHAWSYDIPVNSLMVAGISQCFRTMLTSGLHESKSKEEPVEVTLSPQEAHYFDILIHFAYTHRIPQEVWADKEALCWLLTVADRFEAPACIHKCVKALTSSPTTLNDAIMYLNLPETVKRHKALRVLMDAVSELTGWSFEEVAACESILTLEESSLTCLVSRLRDSDENVETLFSLILQWFRFGGQERWGALEKLLSLLGFWRMNISFLRNEVESCPELGLEEGRALVEKVKALKDPREVQVEAAGACQAAPAGPQAAAVVVAGAPAVAPAAPVGLDNGEKILIGLMCLGALVGFVLPFVFLIKAFQQGDKTIGWVLLALTTTGVLPYAGWVVGALIGKSAVDKPQPSLSSSLAQALRPMAETKGQLICLNTSREEEQRSR</sequence>
<feature type="domain" description="BTB" evidence="4">
    <location>
        <begin position="110"/>
        <end position="203"/>
    </location>
</feature>
<dbReference type="STRING" id="105231.A0A1Y1HPA8"/>
<dbReference type="InterPro" id="IPR011705">
    <property type="entry name" value="BACK"/>
</dbReference>
<dbReference type="InterPro" id="IPR045890">
    <property type="entry name" value="POB1-like"/>
</dbReference>
<dbReference type="EMBL" id="DF236968">
    <property type="protein sequence ID" value="GAQ78811.1"/>
    <property type="molecule type" value="Genomic_DNA"/>
</dbReference>
<dbReference type="Gene3D" id="1.25.40.420">
    <property type="match status" value="1"/>
</dbReference>